<dbReference type="EMBL" id="JASNJE010000021">
    <property type="protein sequence ID" value="MDK3074537.1"/>
    <property type="molecule type" value="Genomic_DNA"/>
</dbReference>
<comment type="subcellular location">
    <subcellularLocation>
        <location evidence="1">Golgi apparatus membrane</location>
        <topology evidence="1">Single-pass type II membrane protein</topology>
    </subcellularLocation>
</comment>
<dbReference type="PANTHER" id="PTHR12137">
    <property type="entry name" value="CARBOHYDRATE SULFOTRANSFERASE"/>
    <property type="match status" value="1"/>
</dbReference>
<evidence type="ECO:0000256" key="4">
    <source>
        <dbReference type="ARBA" id="ARBA00022989"/>
    </source>
</evidence>
<organism evidence="8 9">
    <name type="scientific">Sedimentitalea xiamensis</name>
    <dbReference type="NCBI Taxonomy" id="3050037"/>
    <lineage>
        <taxon>Bacteria</taxon>
        <taxon>Pseudomonadati</taxon>
        <taxon>Pseudomonadota</taxon>
        <taxon>Alphaproteobacteria</taxon>
        <taxon>Rhodobacterales</taxon>
        <taxon>Paracoccaceae</taxon>
        <taxon>Sedimentitalea</taxon>
    </lineage>
</organism>
<keyword evidence="2" id="KW-0808">Transferase</keyword>
<dbReference type="PANTHER" id="PTHR12137:SF54">
    <property type="entry name" value="CARBOHYDRATE SULFOTRANSFERASE"/>
    <property type="match status" value="1"/>
</dbReference>
<evidence type="ECO:0000313" key="8">
    <source>
        <dbReference type="EMBL" id="MDK3074537.1"/>
    </source>
</evidence>
<keyword evidence="3" id="KW-0812">Transmembrane</keyword>
<dbReference type="Proteomes" id="UP001227126">
    <property type="component" value="Unassembled WGS sequence"/>
</dbReference>
<evidence type="ECO:0000313" key="9">
    <source>
        <dbReference type="Proteomes" id="UP001227126"/>
    </source>
</evidence>
<reference evidence="8 9" key="1">
    <citation type="submission" date="2023-05" db="EMBL/GenBank/DDBJ databases">
        <title>Sedimentitalea sp. nov. JM2-8.</title>
        <authorList>
            <person name="Huang J."/>
        </authorList>
    </citation>
    <scope>NUCLEOTIDE SEQUENCE [LARGE SCALE GENOMIC DNA]</scope>
    <source>
        <strain evidence="8 9">JM2-8</strain>
    </source>
</reference>
<keyword evidence="5" id="KW-0333">Golgi apparatus</keyword>
<keyword evidence="4" id="KW-1133">Transmembrane helix</keyword>
<evidence type="ECO:0000256" key="1">
    <source>
        <dbReference type="ARBA" id="ARBA00004323"/>
    </source>
</evidence>
<dbReference type="InterPro" id="IPR018011">
    <property type="entry name" value="Carb_sulfotrans_8-10"/>
</dbReference>
<keyword evidence="9" id="KW-1185">Reference proteome</keyword>
<dbReference type="RefSeq" id="WP_284486470.1">
    <property type="nucleotide sequence ID" value="NZ_JASNJE010000021.1"/>
</dbReference>
<dbReference type="InterPro" id="IPR005331">
    <property type="entry name" value="Sulfotransferase"/>
</dbReference>
<evidence type="ECO:0000256" key="2">
    <source>
        <dbReference type="ARBA" id="ARBA00022679"/>
    </source>
</evidence>
<evidence type="ECO:0000256" key="5">
    <source>
        <dbReference type="ARBA" id="ARBA00023034"/>
    </source>
</evidence>
<evidence type="ECO:0000256" key="6">
    <source>
        <dbReference type="ARBA" id="ARBA00023136"/>
    </source>
</evidence>
<protein>
    <submittedName>
        <fullName evidence="8">Sulfotransferase family 2 domain-containing protein</fullName>
    </submittedName>
</protein>
<keyword evidence="7" id="KW-0325">Glycoprotein</keyword>
<dbReference type="Pfam" id="PF03567">
    <property type="entry name" value="Sulfotransfer_2"/>
    <property type="match status" value="1"/>
</dbReference>
<sequence length="356" mass="40570">MMDKTARQDMKQALQDRMPLRQVNEALLISLRNRFMFARVPKVANSSLKHLIYNMEKMPWSDPIREDMVHDSNYGPVLRPALLGYESPILHRALFSDRFFRFTFVRNPYARALSGYLDRYRDKGSVIWRAVNDTAVRQGWLTVPDGEDLFSRDVLQRYLAEHPTLRGTVQDIANANGWFPDPDDDLDFSSHLLKALSAYVNGHTAETTRMAQIVNRIAVQNGWLASLEAEVDFSTYLRAIAEIDPRGMDVHVSPQTVQTLSDLVPYDHVGAFETLAEDVAIIGRRIWGREDAALGFQSPSRTDAGSRLQEIYTDADITLINRIYEKDFTTFGYRMVDKVADFSDGSAVLRVLRADT</sequence>
<keyword evidence="6" id="KW-0472">Membrane</keyword>
<gene>
    <name evidence="8" type="ORF">QO034_15675</name>
</gene>
<evidence type="ECO:0000256" key="7">
    <source>
        <dbReference type="ARBA" id="ARBA00023180"/>
    </source>
</evidence>
<proteinExistence type="predicted"/>
<accession>A0ABT7FHC5</accession>
<comment type="caution">
    <text evidence="8">The sequence shown here is derived from an EMBL/GenBank/DDBJ whole genome shotgun (WGS) entry which is preliminary data.</text>
</comment>
<evidence type="ECO:0000256" key="3">
    <source>
        <dbReference type="ARBA" id="ARBA00022692"/>
    </source>
</evidence>
<name>A0ABT7FHC5_9RHOB</name>